<evidence type="ECO:0000256" key="7">
    <source>
        <dbReference type="ARBA" id="ARBA00023235"/>
    </source>
</evidence>
<dbReference type="InterPro" id="IPR036249">
    <property type="entry name" value="Thioredoxin-like_sf"/>
</dbReference>
<dbReference type="PANTHER" id="PTHR45672">
    <property type="entry name" value="PROTEIN DISULFIDE-ISOMERASE C17H9.14C-RELATED"/>
    <property type="match status" value="1"/>
</dbReference>
<dbReference type="CDD" id="cd00238">
    <property type="entry name" value="ERp29c"/>
    <property type="match status" value="1"/>
</dbReference>
<keyword evidence="7 12" id="KW-0413">Isomerase</keyword>
<evidence type="ECO:0000256" key="3">
    <source>
        <dbReference type="ARBA" id="ARBA00012723"/>
    </source>
</evidence>
<evidence type="ECO:0000259" key="11">
    <source>
        <dbReference type="PROSITE" id="PS51352"/>
    </source>
</evidence>
<feature type="domain" description="Thioredoxin" evidence="11">
    <location>
        <begin position="135"/>
        <end position="253"/>
    </location>
</feature>
<evidence type="ECO:0000256" key="8">
    <source>
        <dbReference type="ARBA" id="ARBA00023284"/>
    </source>
</evidence>
<dbReference type="EMBL" id="KV748847">
    <property type="protein sequence ID" value="OCL12662.1"/>
    <property type="molecule type" value="Genomic_DNA"/>
</dbReference>
<dbReference type="NCBIfam" id="TIGR01126">
    <property type="entry name" value="pdi_dom"/>
    <property type="match status" value="2"/>
</dbReference>
<organism evidence="12 13">
    <name type="scientific">Glonium stellatum</name>
    <dbReference type="NCBI Taxonomy" id="574774"/>
    <lineage>
        <taxon>Eukaryota</taxon>
        <taxon>Fungi</taxon>
        <taxon>Dikarya</taxon>
        <taxon>Ascomycota</taxon>
        <taxon>Pezizomycotina</taxon>
        <taxon>Dothideomycetes</taxon>
        <taxon>Pleosporomycetidae</taxon>
        <taxon>Gloniales</taxon>
        <taxon>Gloniaceae</taxon>
        <taxon>Glonium</taxon>
    </lineage>
</organism>
<feature type="chain" id="PRO_5034329143" description="protein disulfide-isomerase" evidence="10">
    <location>
        <begin position="21"/>
        <end position="386"/>
    </location>
</feature>
<dbReference type="PROSITE" id="PS51352">
    <property type="entry name" value="THIOREDOXIN_2"/>
    <property type="match status" value="2"/>
</dbReference>
<reference evidence="12 13" key="1">
    <citation type="journal article" date="2016" name="Nat. Commun.">
        <title>Ectomycorrhizal ecology is imprinted in the genome of the dominant symbiotic fungus Cenococcum geophilum.</title>
        <authorList>
            <consortium name="DOE Joint Genome Institute"/>
            <person name="Peter M."/>
            <person name="Kohler A."/>
            <person name="Ohm R.A."/>
            <person name="Kuo A."/>
            <person name="Krutzmann J."/>
            <person name="Morin E."/>
            <person name="Arend M."/>
            <person name="Barry K.W."/>
            <person name="Binder M."/>
            <person name="Choi C."/>
            <person name="Clum A."/>
            <person name="Copeland A."/>
            <person name="Grisel N."/>
            <person name="Haridas S."/>
            <person name="Kipfer T."/>
            <person name="LaButti K."/>
            <person name="Lindquist E."/>
            <person name="Lipzen A."/>
            <person name="Maire R."/>
            <person name="Meier B."/>
            <person name="Mihaltcheva S."/>
            <person name="Molinier V."/>
            <person name="Murat C."/>
            <person name="Poggeler S."/>
            <person name="Quandt C.A."/>
            <person name="Sperisen C."/>
            <person name="Tritt A."/>
            <person name="Tisserant E."/>
            <person name="Crous P.W."/>
            <person name="Henrissat B."/>
            <person name="Nehls U."/>
            <person name="Egli S."/>
            <person name="Spatafora J.W."/>
            <person name="Grigoriev I.V."/>
            <person name="Martin F.M."/>
        </authorList>
    </citation>
    <scope>NUCLEOTIDE SEQUENCE [LARGE SCALE GENOMIC DNA]</scope>
    <source>
        <strain evidence="12 13">CBS 207.34</strain>
    </source>
</reference>
<evidence type="ECO:0000256" key="1">
    <source>
        <dbReference type="ARBA" id="ARBA00001182"/>
    </source>
</evidence>
<dbReference type="InterPro" id="IPR036356">
    <property type="entry name" value="ERp29_C_sf"/>
</dbReference>
<dbReference type="EC" id="5.3.4.1" evidence="3"/>
<dbReference type="Pfam" id="PF00085">
    <property type="entry name" value="Thioredoxin"/>
    <property type="match status" value="2"/>
</dbReference>
<name>A0A8E2JXD1_9PEZI</name>
<evidence type="ECO:0000313" key="12">
    <source>
        <dbReference type="EMBL" id="OCL12662.1"/>
    </source>
</evidence>
<accession>A0A8E2JXD1</accession>
<dbReference type="SUPFAM" id="SSF52833">
    <property type="entry name" value="Thioredoxin-like"/>
    <property type="match status" value="2"/>
</dbReference>
<dbReference type="OrthoDB" id="10264505at2759"/>
<keyword evidence="5" id="KW-0677">Repeat</keyword>
<dbReference type="GO" id="GO:0003756">
    <property type="term" value="F:protein disulfide isomerase activity"/>
    <property type="evidence" value="ECO:0007669"/>
    <property type="project" value="UniProtKB-EC"/>
</dbReference>
<evidence type="ECO:0000256" key="6">
    <source>
        <dbReference type="ARBA" id="ARBA00023157"/>
    </source>
</evidence>
<sequence length="386" mass="42462">MLLSLLLPALALLIPSPVSASSSVLDLIPTNFDSVVLKSGKPALVEFFAPWCGHCKSLAPVYEELATNFAYASDKVTIGKVDADDHKELGRKFGVQGFPTLKWFDGKSDKPEDYNGGRDLESLSKWITDKTGLRPKVKGKLPSSVVMLDDNSWKEKVGKDQDVLVAFTAPWCGHCKSLAPIWETLSNDFINEPTVLIAKVDAESPGSKRTAEAQGVQSYPTIKYFPKGSTEPQDYEGGRTEKDFIDFLNEKAGTHRAVGGGLDATGGTIEALDTIVQKFSGAYGEGLEEAKKATKSLKDKYASYYVKVFEKVNANKGYVEKELKRLEGLLKKGNLAPEKVDDLTSRSNILRRFIGKDEKSELYVLGVYELYSYGTNLVGYQTKARE</sequence>
<dbReference type="GO" id="GO:0006457">
    <property type="term" value="P:protein folding"/>
    <property type="evidence" value="ECO:0007669"/>
    <property type="project" value="TreeGrafter"/>
</dbReference>
<dbReference type="PANTHER" id="PTHR45672:SF11">
    <property type="entry name" value="PROTEIN DISULFIDE-ISOMERASE C17H9.14C"/>
    <property type="match status" value="1"/>
</dbReference>
<evidence type="ECO:0000313" key="13">
    <source>
        <dbReference type="Proteomes" id="UP000250140"/>
    </source>
</evidence>
<dbReference type="PROSITE" id="PS00194">
    <property type="entry name" value="THIOREDOXIN_1"/>
    <property type="match status" value="2"/>
</dbReference>
<evidence type="ECO:0000256" key="10">
    <source>
        <dbReference type="SAM" id="SignalP"/>
    </source>
</evidence>
<dbReference type="InterPro" id="IPR017937">
    <property type="entry name" value="Thioredoxin_CS"/>
</dbReference>
<dbReference type="InterPro" id="IPR051063">
    <property type="entry name" value="PDI"/>
</dbReference>
<dbReference type="InterPro" id="IPR011679">
    <property type="entry name" value="ERp29_C"/>
</dbReference>
<keyword evidence="4 10" id="KW-0732">Signal</keyword>
<evidence type="ECO:0000256" key="4">
    <source>
        <dbReference type="ARBA" id="ARBA00022729"/>
    </source>
</evidence>
<dbReference type="InterPro" id="IPR005788">
    <property type="entry name" value="PDI_thioredoxin-like_dom"/>
</dbReference>
<keyword evidence="8" id="KW-0676">Redox-active center</keyword>
<gene>
    <name evidence="12" type="ORF">AOQ84DRAFT_360441</name>
</gene>
<dbReference type="InterPro" id="IPR013766">
    <property type="entry name" value="Thioredoxin_domain"/>
</dbReference>
<comment type="similarity">
    <text evidence="2 9">Belongs to the protein disulfide isomerase family.</text>
</comment>
<dbReference type="SUPFAM" id="SSF47933">
    <property type="entry name" value="ERP29 C domain-like"/>
    <property type="match status" value="1"/>
</dbReference>
<dbReference type="Gene3D" id="1.20.1150.12">
    <property type="entry name" value="Endoplasmic reticulum resident protein 29, C-terminal domain"/>
    <property type="match status" value="1"/>
</dbReference>
<keyword evidence="13" id="KW-1185">Reference proteome</keyword>
<evidence type="ECO:0000256" key="2">
    <source>
        <dbReference type="ARBA" id="ARBA00006347"/>
    </source>
</evidence>
<keyword evidence="6" id="KW-1015">Disulfide bond</keyword>
<comment type="catalytic activity">
    <reaction evidence="1">
        <text>Catalyzes the rearrangement of -S-S- bonds in proteins.</text>
        <dbReference type="EC" id="5.3.4.1"/>
    </reaction>
</comment>
<dbReference type="Proteomes" id="UP000250140">
    <property type="component" value="Unassembled WGS sequence"/>
</dbReference>
<dbReference type="AlphaFoldDB" id="A0A8E2JXD1"/>
<dbReference type="FunFam" id="3.40.30.10:FF:000032">
    <property type="entry name" value="Protein disulfide-isomerase A6 homolog"/>
    <property type="match status" value="1"/>
</dbReference>
<evidence type="ECO:0000256" key="5">
    <source>
        <dbReference type="ARBA" id="ARBA00022737"/>
    </source>
</evidence>
<dbReference type="CDD" id="cd02998">
    <property type="entry name" value="PDI_a_ERp38"/>
    <property type="match status" value="2"/>
</dbReference>
<dbReference type="Pfam" id="PF07749">
    <property type="entry name" value="ERp29"/>
    <property type="match status" value="1"/>
</dbReference>
<dbReference type="Gene3D" id="3.40.30.10">
    <property type="entry name" value="Glutaredoxin"/>
    <property type="match status" value="2"/>
</dbReference>
<dbReference type="PRINTS" id="PR00421">
    <property type="entry name" value="THIOREDOXIN"/>
</dbReference>
<protein>
    <recommendedName>
        <fullName evidence="3">protein disulfide-isomerase</fullName>
        <ecNumber evidence="3">5.3.4.1</ecNumber>
    </recommendedName>
</protein>
<feature type="domain" description="Thioredoxin" evidence="11">
    <location>
        <begin position="1"/>
        <end position="132"/>
    </location>
</feature>
<evidence type="ECO:0000256" key="9">
    <source>
        <dbReference type="RuleBase" id="RU004208"/>
    </source>
</evidence>
<dbReference type="GO" id="GO:0005783">
    <property type="term" value="C:endoplasmic reticulum"/>
    <property type="evidence" value="ECO:0007669"/>
    <property type="project" value="InterPro"/>
</dbReference>
<feature type="signal peptide" evidence="10">
    <location>
        <begin position="1"/>
        <end position="20"/>
    </location>
</feature>
<proteinExistence type="inferred from homology"/>